<evidence type="ECO:0000256" key="3">
    <source>
        <dbReference type="SAM" id="MobiDB-lite"/>
    </source>
</evidence>
<feature type="transmembrane region" description="Helical" evidence="4">
    <location>
        <begin position="197"/>
        <end position="216"/>
    </location>
</feature>
<evidence type="ECO:0000313" key="7">
    <source>
        <dbReference type="Proteomes" id="UP001595925"/>
    </source>
</evidence>
<proteinExistence type="predicted"/>
<keyword evidence="1" id="KW-0540">Nuclease</keyword>
<feature type="region of interest" description="Disordered" evidence="3">
    <location>
        <begin position="1"/>
        <end position="26"/>
    </location>
</feature>
<keyword evidence="4" id="KW-0812">Transmembrane</keyword>
<dbReference type="PANTHER" id="PTHR41286:SF1">
    <property type="entry name" value="HNH NUCLEASE YAJD-RELATED"/>
    <property type="match status" value="1"/>
</dbReference>
<dbReference type="InterPro" id="IPR003615">
    <property type="entry name" value="HNH_nuc"/>
</dbReference>
<dbReference type="Gene3D" id="1.10.30.50">
    <property type="match status" value="1"/>
</dbReference>
<comment type="caution">
    <text evidence="6">The sequence shown here is derived from an EMBL/GenBank/DDBJ whole genome shotgun (WGS) entry which is preliminary data.</text>
</comment>
<dbReference type="AlphaFoldDB" id="A0ABD5QIM8"/>
<dbReference type="Proteomes" id="UP001595925">
    <property type="component" value="Unassembled WGS sequence"/>
</dbReference>
<dbReference type="GO" id="GO:0004519">
    <property type="term" value="F:endonuclease activity"/>
    <property type="evidence" value="ECO:0007669"/>
    <property type="project" value="UniProtKB-KW"/>
</dbReference>
<keyword evidence="6" id="KW-0255">Endonuclease</keyword>
<dbReference type="InterPro" id="IPR002711">
    <property type="entry name" value="HNH"/>
</dbReference>
<sequence>MSQYESQINPRYDDPDTYSGKNPPDWEARRKRVYRRDDWTCQNCGRKSGPHAGDDGERLHAHHIQAYANGGSNRLSNLETLCEPCHQNSHEHNIFQDGWVGDGPRRYRIGAVRASLRGILAALIMSVWIALFGRLILYEGGTPLGSLVDEAIWIGIPTLVVLVFLLPKPRVVTALLGVGTTGLTAMAWQEFGVSLELLAIALLVWPPVLIGLWAIVRGHLKGTQ</sequence>
<gene>
    <name evidence="6" type="ORF">ACFPFO_18020</name>
</gene>
<keyword evidence="7" id="KW-1185">Reference proteome</keyword>
<keyword evidence="2" id="KW-0378">Hydrolase</keyword>
<evidence type="ECO:0000313" key="6">
    <source>
        <dbReference type="EMBL" id="MFC4989622.1"/>
    </source>
</evidence>
<feature type="transmembrane region" description="Helical" evidence="4">
    <location>
        <begin position="114"/>
        <end position="138"/>
    </location>
</feature>
<feature type="transmembrane region" description="Helical" evidence="4">
    <location>
        <begin position="150"/>
        <end position="166"/>
    </location>
</feature>
<dbReference type="RefSeq" id="WP_224829625.1">
    <property type="nucleotide sequence ID" value="NZ_JAIVEF010000023.1"/>
</dbReference>
<dbReference type="SMART" id="SM00507">
    <property type="entry name" value="HNHc"/>
    <property type="match status" value="1"/>
</dbReference>
<name>A0ABD5QIM8_9EURY</name>
<organism evidence="6 7">
    <name type="scientific">Saliphagus infecundisoli</name>
    <dbReference type="NCBI Taxonomy" id="1849069"/>
    <lineage>
        <taxon>Archaea</taxon>
        <taxon>Methanobacteriati</taxon>
        <taxon>Methanobacteriota</taxon>
        <taxon>Stenosarchaea group</taxon>
        <taxon>Halobacteria</taxon>
        <taxon>Halobacteriales</taxon>
        <taxon>Natrialbaceae</taxon>
        <taxon>Saliphagus</taxon>
    </lineage>
</organism>
<dbReference type="Pfam" id="PF01844">
    <property type="entry name" value="HNH"/>
    <property type="match status" value="1"/>
</dbReference>
<reference evidence="6 7" key="1">
    <citation type="journal article" date="2019" name="Int. J. Syst. Evol. Microbiol.">
        <title>The Global Catalogue of Microorganisms (GCM) 10K type strain sequencing project: providing services to taxonomists for standard genome sequencing and annotation.</title>
        <authorList>
            <consortium name="The Broad Institute Genomics Platform"/>
            <consortium name="The Broad Institute Genome Sequencing Center for Infectious Disease"/>
            <person name="Wu L."/>
            <person name="Ma J."/>
        </authorList>
    </citation>
    <scope>NUCLEOTIDE SEQUENCE [LARGE SCALE GENOMIC DNA]</scope>
    <source>
        <strain evidence="6 7">CGMCC 1.15824</strain>
    </source>
</reference>
<keyword evidence="4" id="KW-0472">Membrane</keyword>
<accession>A0ABD5QIM8</accession>
<keyword evidence="4" id="KW-1133">Transmembrane helix</keyword>
<evidence type="ECO:0000259" key="5">
    <source>
        <dbReference type="SMART" id="SM00507"/>
    </source>
</evidence>
<evidence type="ECO:0000256" key="4">
    <source>
        <dbReference type="SAM" id="Phobius"/>
    </source>
</evidence>
<feature type="domain" description="HNH nuclease" evidence="5">
    <location>
        <begin position="29"/>
        <end position="87"/>
    </location>
</feature>
<dbReference type="GO" id="GO:0016787">
    <property type="term" value="F:hydrolase activity"/>
    <property type="evidence" value="ECO:0007669"/>
    <property type="project" value="UniProtKB-KW"/>
</dbReference>
<evidence type="ECO:0000256" key="1">
    <source>
        <dbReference type="ARBA" id="ARBA00022722"/>
    </source>
</evidence>
<feature type="transmembrane region" description="Helical" evidence="4">
    <location>
        <begin position="171"/>
        <end position="191"/>
    </location>
</feature>
<evidence type="ECO:0000256" key="2">
    <source>
        <dbReference type="ARBA" id="ARBA00022801"/>
    </source>
</evidence>
<dbReference type="PANTHER" id="PTHR41286">
    <property type="entry name" value="HNH NUCLEASE YAJD-RELATED"/>
    <property type="match status" value="1"/>
</dbReference>
<dbReference type="EMBL" id="JBHSJG010000050">
    <property type="protein sequence ID" value="MFC4989622.1"/>
    <property type="molecule type" value="Genomic_DNA"/>
</dbReference>
<protein>
    <submittedName>
        <fullName evidence="6">HNH endonuclease</fullName>
    </submittedName>
</protein>
<dbReference type="CDD" id="cd00085">
    <property type="entry name" value="HNHc"/>
    <property type="match status" value="1"/>
</dbReference>